<evidence type="ECO:0000313" key="9">
    <source>
        <dbReference type="EMBL" id="KPN30425.1"/>
    </source>
</evidence>
<keyword evidence="7" id="KW-0472">Membrane</keyword>
<feature type="transmembrane region" description="Helical" evidence="7">
    <location>
        <begin position="38"/>
        <end position="63"/>
    </location>
</feature>
<dbReference type="GO" id="GO:0005524">
    <property type="term" value="F:ATP binding"/>
    <property type="evidence" value="ECO:0007669"/>
    <property type="project" value="UniProtKB-KW"/>
</dbReference>
<evidence type="ECO:0000313" key="10">
    <source>
        <dbReference type="Proteomes" id="UP000050535"/>
    </source>
</evidence>
<proteinExistence type="predicted"/>
<dbReference type="CDD" id="cd00075">
    <property type="entry name" value="HATPase"/>
    <property type="match status" value="1"/>
</dbReference>
<comment type="caution">
    <text evidence="9">The sequence shown here is derived from an EMBL/GenBank/DDBJ whole genome shotgun (WGS) entry which is preliminary data.</text>
</comment>
<dbReference type="InterPro" id="IPR004358">
    <property type="entry name" value="Sig_transdc_His_kin-like_C"/>
</dbReference>
<evidence type="ECO:0000259" key="8">
    <source>
        <dbReference type="PROSITE" id="PS50109"/>
    </source>
</evidence>
<dbReference type="PRINTS" id="PR00344">
    <property type="entry name" value="BCTRLSENSOR"/>
</dbReference>
<sequence length="382" mass="40307">MTETGGTGGIVDAILREVGFNPAVESDREPDRGTVRAVASAIVVLTGVVLLIPNVTVLLTWPIEPVGTVLSLLGTVVSTGLVAAGYSLYHSNFSNRNAIRIAIWNVLGIVVLGAVMVGLFAYQRNAGAAPVDQTFTIANLLAIGAAAHVIIGVYDARRIRAEELAAERRKLAVLNRVLRHNLRNEATVMLGHAEHIAATADDESVAASAETLTRHVETVGELANEADTVMSIYERRGQQLEDRSVREDATAAVRAVAEEHPAAELSVDVPEGLAVHSDPALPDALRELVENGVVHGADEPTVSVRAVREDDWIAVEIRDDGPGIPEAEYQIVTGDSEITQLTHGSGLGLWIAQAVVDAANGRLDFGAPESGGAVVTLRLPPA</sequence>
<dbReference type="SMART" id="SM00387">
    <property type="entry name" value="HATPase_c"/>
    <property type="match status" value="1"/>
</dbReference>
<dbReference type="SUPFAM" id="SSF55874">
    <property type="entry name" value="ATPase domain of HSP90 chaperone/DNA topoisomerase II/histidine kinase"/>
    <property type="match status" value="1"/>
</dbReference>
<dbReference type="InterPro" id="IPR050980">
    <property type="entry name" value="2C_sensor_his_kinase"/>
</dbReference>
<dbReference type="Proteomes" id="UP000050535">
    <property type="component" value="Unassembled WGS sequence"/>
</dbReference>
<dbReference type="AlphaFoldDB" id="A0A0P7FUF9"/>
<dbReference type="STRING" id="699431.SY89_01158"/>
<feature type="transmembrane region" description="Helical" evidence="7">
    <location>
        <begin position="69"/>
        <end position="89"/>
    </location>
</feature>
<dbReference type="PANTHER" id="PTHR44936">
    <property type="entry name" value="SENSOR PROTEIN CREC"/>
    <property type="match status" value="1"/>
</dbReference>
<keyword evidence="10" id="KW-1185">Reference proteome</keyword>
<evidence type="ECO:0000256" key="5">
    <source>
        <dbReference type="ARBA" id="ARBA00022777"/>
    </source>
</evidence>
<keyword evidence="4" id="KW-0547">Nucleotide-binding</keyword>
<evidence type="ECO:0000256" key="3">
    <source>
        <dbReference type="ARBA" id="ARBA00022679"/>
    </source>
</evidence>
<protein>
    <recommendedName>
        <fullName evidence="2">histidine kinase</fullName>
        <ecNumber evidence="2">2.7.13.3</ecNumber>
    </recommendedName>
</protein>
<keyword evidence="3" id="KW-0808">Transferase</keyword>
<keyword evidence="6" id="KW-0067">ATP-binding</keyword>
<reference evidence="10" key="1">
    <citation type="submission" date="2013-11" db="EMBL/GenBank/DDBJ databases">
        <authorList>
            <person name="Hoang H.T."/>
            <person name="Killian M.L."/>
            <person name="Madson D.M."/>
            <person name="Arruda P.H.E."/>
            <person name="Sun D."/>
            <person name="Schwartz K.J."/>
            <person name="Yoon K."/>
        </authorList>
    </citation>
    <scope>NUCLEOTIDE SEQUENCE [LARGE SCALE GENOMIC DNA]</scope>
    <source>
        <strain evidence="10">CDK2</strain>
    </source>
</reference>
<evidence type="ECO:0000256" key="7">
    <source>
        <dbReference type="SAM" id="Phobius"/>
    </source>
</evidence>
<feature type="domain" description="Histidine kinase" evidence="8">
    <location>
        <begin position="177"/>
        <end position="382"/>
    </location>
</feature>
<comment type="catalytic activity">
    <reaction evidence="1">
        <text>ATP + protein L-histidine = ADP + protein N-phospho-L-histidine.</text>
        <dbReference type="EC" id="2.7.13.3"/>
    </reaction>
</comment>
<evidence type="ECO:0000256" key="6">
    <source>
        <dbReference type="ARBA" id="ARBA00022840"/>
    </source>
</evidence>
<dbReference type="InterPro" id="IPR005467">
    <property type="entry name" value="His_kinase_dom"/>
</dbReference>
<dbReference type="Gene3D" id="3.30.565.10">
    <property type="entry name" value="Histidine kinase-like ATPase, C-terminal domain"/>
    <property type="match status" value="1"/>
</dbReference>
<evidence type="ECO:0000256" key="1">
    <source>
        <dbReference type="ARBA" id="ARBA00000085"/>
    </source>
</evidence>
<dbReference type="PANTHER" id="PTHR44936:SF10">
    <property type="entry name" value="SENSOR PROTEIN RSTB"/>
    <property type="match status" value="1"/>
</dbReference>
<dbReference type="InterPro" id="IPR036890">
    <property type="entry name" value="HATPase_C_sf"/>
</dbReference>
<evidence type="ECO:0000256" key="2">
    <source>
        <dbReference type="ARBA" id="ARBA00012438"/>
    </source>
</evidence>
<dbReference type="PROSITE" id="PS50109">
    <property type="entry name" value="HIS_KIN"/>
    <property type="match status" value="1"/>
</dbReference>
<dbReference type="OrthoDB" id="342253at2157"/>
<organism evidence="9 10">
    <name type="scientific">Halolamina pelagica</name>
    <dbReference type="NCBI Taxonomy" id="699431"/>
    <lineage>
        <taxon>Archaea</taxon>
        <taxon>Methanobacteriati</taxon>
        <taxon>Methanobacteriota</taxon>
        <taxon>Stenosarchaea group</taxon>
        <taxon>Halobacteria</taxon>
        <taxon>Halobacteriales</taxon>
        <taxon>Haloferacaceae</taxon>
    </lineage>
</organism>
<dbReference type="EC" id="2.7.13.3" evidence="2"/>
<keyword evidence="7" id="KW-1133">Transmembrane helix</keyword>
<dbReference type="InterPro" id="IPR003594">
    <property type="entry name" value="HATPase_dom"/>
</dbReference>
<dbReference type="GO" id="GO:0004673">
    <property type="term" value="F:protein histidine kinase activity"/>
    <property type="evidence" value="ECO:0007669"/>
    <property type="project" value="UniProtKB-EC"/>
</dbReference>
<keyword evidence="7" id="KW-0812">Transmembrane</keyword>
<gene>
    <name evidence="9" type="ORF">SY89_01158</name>
</gene>
<dbReference type="RefSeq" id="WP_054583408.1">
    <property type="nucleotide sequence ID" value="NZ_LGUC01000001.1"/>
</dbReference>
<feature type="transmembrane region" description="Helical" evidence="7">
    <location>
        <begin position="101"/>
        <end position="122"/>
    </location>
</feature>
<feature type="transmembrane region" description="Helical" evidence="7">
    <location>
        <begin position="134"/>
        <end position="154"/>
    </location>
</feature>
<keyword evidence="5" id="KW-0418">Kinase</keyword>
<accession>A0A0P7FUF9</accession>
<evidence type="ECO:0000256" key="4">
    <source>
        <dbReference type="ARBA" id="ARBA00022741"/>
    </source>
</evidence>
<dbReference type="Pfam" id="PF02518">
    <property type="entry name" value="HATPase_c"/>
    <property type="match status" value="1"/>
</dbReference>
<dbReference type="EMBL" id="LGUC01000001">
    <property type="protein sequence ID" value="KPN30425.1"/>
    <property type="molecule type" value="Genomic_DNA"/>
</dbReference>
<name>A0A0P7FUF9_9EURY</name>